<feature type="transmembrane region" description="Helical" evidence="1">
    <location>
        <begin position="242"/>
        <end position="263"/>
    </location>
</feature>
<keyword evidence="1" id="KW-0812">Transmembrane</keyword>
<dbReference type="Proteomes" id="UP000800035">
    <property type="component" value="Unassembled WGS sequence"/>
</dbReference>
<keyword evidence="1" id="KW-1133">Transmembrane helix</keyword>
<evidence type="ECO:0000313" key="3">
    <source>
        <dbReference type="Proteomes" id="UP000800035"/>
    </source>
</evidence>
<name>A0A6A5U4P6_9PLEO</name>
<sequence>MLPIVRLHAYPITRRLFQLLQWMKFPSRPRRLARPRLVRKHSVTVNFISLVTPLLDSQNKRPHFPSTRILLSFAATTTSHTQHQQRSHSHLLQSRSLAYARLFLRSCDRPLIRLATLDATSKQSTSSRTDALPYDNSLPTMQFLKFLQFFLFVMGAAAAAVAVFNEGTITTPPQPTVLARNESDVVILEVTTTLHATTTITSTLSWATPTANGTTSSTSPPDFSGAVTQKLDGGGALSKAGFAWFAVLGVMAVTLSISVAIWYH</sequence>
<organism evidence="2 3">
    <name type="scientific">Byssothecium circinans</name>
    <dbReference type="NCBI Taxonomy" id="147558"/>
    <lineage>
        <taxon>Eukaryota</taxon>
        <taxon>Fungi</taxon>
        <taxon>Dikarya</taxon>
        <taxon>Ascomycota</taxon>
        <taxon>Pezizomycotina</taxon>
        <taxon>Dothideomycetes</taxon>
        <taxon>Pleosporomycetidae</taxon>
        <taxon>Pleosporales</taxon>
        <taxon>Massarineae</taxon>
        <taxon>Massarinaceae</taxon>
        <taxon>Byssothecium</taxon>
    </lineage>
</organism>
<accession>A0A6A5U4P6</accession>
<protein>
    <submittedName>
        <fullName evidence="2">Uncharacterized protein</fullName>
    </submittedName>
</protein>
<proteinExistence type="predicted"/>
<evidence type="ECO:0000256" key="1">
    <source>
        <dbReference type="SAM" id="Phobius"/>
    </source>
</evidence>
<evidence type="ECO:0000313" key="2">
    <source>
        <dbReference type="EMBL" id="KAF1959815.1"/>
    </source>
</evidence>
<reference evidence="2" key="1">
    <citation type="journal article" date="2020" name="Stud. Mycol.">
        <title>101 Dothideomycetes genomes: a test case for predicting lifestyles and emergence of pathogens.</title>
        <authorList>
            <person name="Haridas S."/>
            <person name="Albert R."/>
            <person name="Binder M."/>
            <person name="Bloem J."/>
            <person name="Labutti K."/>
            <person name="Salamov A."/>
            <person name="Andreopoulos B."/>
            <person name="Baker S."/>
            <person name="Barry K."/>
            <person name="Bills G."/>
            <person name="Bluhm B."/>
            <person name="Cannon C."/>
            <person name="Castanera R."/>
            <person name="Culley D."/>
            <person name="Daum C."/>
            <person name="Ezra D."/>
            <person name="Gonzalez J."/>
            <person name="Henrissat B."/>
            <person name="Kuo A."/>
            <person name="Liang C."/>
            <person name="Lipzen A."/>
            <person name="Lutzoni F."/>
            <person name="Magnuson J."/>
            <person name="Mondo S."/>
            <person name="Nolan M."/>
            <person name="Ohm R."/>
            <person name="Pangilinan J."/>
            <person name="Park H.-J."/>
            <person name="Ramirez L."/>
            <person name="Alfaro M."/>
            <person name="Sun H."/>
            <person name="Tritt A."/>
            <person name="Yoshinaga Y."/>
            <person name="Zwiers L.-H."/>
            <person name="Turgeon B."/>
            <person name="Goodwin S."/>
            <person name="Spatafora J."/>
            <person name="Crous P."/>
            <person name="Grigoriev I."/>
        </authorList>
    </citation>
    <scope>NUCLEOTIDE SEQUENCE</scope>
    <source>
        <strain evidence="2">CBS 675.92</strain>
    </source>
</reference>
<feature type="transmembrane region" description="Helical" evidence="1">
    <location>
        <begin position="146"/>
        <end position="164"/>
    </location>
</feature>
<keyword evidence="3" id="KW-1185">Reference proteome</keyword>
<keyword evidence="1" id="KW-0472">Membrane</keyword>
<dbReference type="AlphaFoldDB" id="A0A6A5U4P6"/>
<gene>
    <name evidence="2" type="ORF">CC80DRAFT_584479</name>
</gene>
<dbReference type="EMBL" id="ML976984">
    <property type="protein sequence ID" value="KAF1959815.1"/>
    <property type="molecule type" value="Genomic_DNA"/>
</dbReference>